<dbReference type="PANTHER" id="PTHR10927">
    <property type="entry name" value="RIBOSOME MATURATION PROTEIN SBDS"/>
    <property type="match status" value="1"/>
</dbReference>
<dbReference type="AlphaFoldDB" id="A0A9P4LZ54"/>
<keyword evidence="4" id="KW-1185">Reference proteome</keyword>
<dbReference type="Proteomes" id="UP000799776">
    <property type="component" value="Unassembled WGS sequence"/>
</dbReference>
<dbReference type="PANTHER" id="PTHR10927:SF2">
    <property type="entry name" value="RESTRICTION OF TELOMERE CAPPING PROTEIN 3"/>
    <property type="match status" value="1"/>
</dbReference>
<feature type="domain" description="Ribosome maturation protein SDO1/SBDS N-terminal" evidence="2">
    <location>
        <begin position="8"/>
        <end position="98"/>
    </location>
</feature>
<reference evidence="3" key="1">
    <citation type="journal article" date="2020" name="Stud. Mycol.">
        <title>101 Dothideomycetes genomes: a test case for predicting lifestyles and emergence of pathogens.</title>
        <authorList>
            <person name="Haridas S."/>
            <person name="Albert R."/>
            <person name="Binder M."/>
            <person name="Bloem J."/>
            <person name="Labutti K."/>
            <person name="Salamov A."/>
            <person name="Andreopoulos B."/>
            <person name="Baker S."/>
            <person name="Barry K."/>
            <person name="Bills G."/>
            <person name="Bluhm B."/>
            <person name="Cannon C."/>
            <person name="Castanera R."/>
            <person name="Culley D."/>
            <person name="Daum C."/>
            <person name="Ezra D."/>
            <person name="Gonzalez J."/>
            <person name="Henrissat B."/>
            <person name="Kuo A."/>
            <person name="Liang C."/>
            <person name="Lipzen A."/>
            <person name="Lutzoni F."/>
            <person name="Magnuson J."/>
            <person name="Mondo S."/>
            <person name="Nolan M."/>
            <person name="Ohm R."/>
            <person name="Pangilinan J."/>
            <person name="Park H.-J."/>
            <person name="Ramirez L."/>
            <person name="Alfaro M."/>
            <person name="Sun H."/>
            <person name="Tritt A."/>
            <person name="Yoshinaga Y."/>
            <person name="Zwiers L.-H."/>
            <person name="Turgeon B."/>
            <person name="Goodwin S."/>
            <person name="Spatafora J."/>
            <person name="Crous P."/>
            <person name="Grigoriev I."/>
        </authorList>
    </citation>
    <scope>NUCLEOTIDE SEQUENCE</scope>
    <source>
        <strain evidence="3">CBS 121410</strain>
    </source>
</reference>
<dbReference type="SUPFAM" id="SSF89895">
    <property type="entry name" value="FYSH domain"/>
    <property type="match status" value="1"/>
</dbReference>
<comment type="caution">
    <text evidence="3">The sequence shown here is derived from an EMBL/GenBank/DDBJ whole genome shotgun (WGS) entry which is preliminary data.</text>
</comment>
<gene>
    <name evidence="3" type="ORF">K490DRAFT_62318</name>
</gene>
<evidence type="ECO:0000313" key="3">
    <source>
        <dbReference type="EMBL" id="KAF2090988.1"/>
    </source>
</evidence>
<evidence type="ECO:0000259" key="2">
    <source>
        <dbReference type="Pfam" id="PF01172"/>
    </source>
</evidence>
<dbReference type="OrthoDB" id="2567806at2759"/>
<dbReference type="InterPro" id="IPR019783">
    <property type="entry name" value="SDO1/SBDS_N"/>
</dbReference>
<dbReference type="EMBL" id="ML978712">
    <property type="protein sequence ID" value="KAF2090988.1"/>
    <property type="molecule type" value="Genomic_DNA"/>
</dbReference>
<name>A0A9P4LZ54_9PEZI</name>
<evidence type="ECO:0000313" key="4">
    <source>
        <dbReference type="Proteomes" id="UP000799776"/>
    </source>
</evidence>
<dbReference type="InterPro" id="IPR036786">
    <property type="entry name" value="Ribosome_mat_SBDS_N_sf"/>
</dbReference>
<proteinExistence type="predicted"/>
<accession>A0A9P4LZ54</accession>
<dbReference type="InterPro" id="IPR039100">
    <property type="entry name" value="Sdo1/SBDS-like"/>
</dbReference>
<organism evidence="3 4">
    <name type="scientific">Saccharata proteae CBS 121410</name>
    <dbReference type="NCBI Taxonomy" id="1314787"/>
    <lineage>
        <taxon>Eukaryota</taxon>
        <taxon>Fungi</taxon>
        <taxon>Dikarya</taxon>
        <taxon>Ascomycota</taxon>
        <taxon>Pezizomycotina</taxon>
        <taxon>Dothideomycetes</taxon>
        <taxon>Dothideomycetes incertae sedis</taxon>
        <taxon>Botryosphaeriales</taxon>
        <taxon>Saccharataceae</taxon>
        <taxon>Saccharata</taxon>
    </lineage>
</organism>
<protein>
    <submittedName>
        <fullName evidence="3">RNA binding protein</fullName>
    </submittedName>
</protein>
<dbReference type="Pfam" id="PF01172">
    <property type="entry name" value="SBDS_N"/>
    <property type="match status" value="1"/>
</dbReference>
<feature type="region of interest" description="Disordered" evidence="1">
    <location>
        <begin position="92"/>
        <end position="116"/>
    </location>
</feature>
<sequence>MVRGADTQTKVHLKGKDDDFVIFVDSIKAVQEWKNDKSVPLAQVVSGWKVFVTHKQGTQGILDGASNSALDNEFGTHKEEDVVQQILERGDVQEVEEHGRQGDKNITKGPAVAHHP</sequence>
<evidence type="ECO:0000256" key="1">
    <source>
        <dbReference type="SAM" id="MobiDB-lite"/>
    </source>
</evidence>
<dbReference type="Gene3D" id="3.30.1250.10">
    <property type="entry name" value="Ribosome maturation protein SBDS, N-terminal domain"/>
    <property type="match status" value="1"/>
</dbReference>
<feature type="compositionally biased region" description="Basic and acidic residues" evidence="1">
    <location>
        <begin position="92"/>
        <end position="106"/>
    </location>
</feature>